<dbReference type="InterPro" id="IPR043504">
    <property type="entry name" value="Peptidase_S1_PA_chymotrypsin"/>
</dbReference>
<feature type="compositionally biased region" description="Pro residues" evidence="2">
    <location>
        <begin position="275"/>
        <end position="296"/>
    </location>
</feature>
<proteinExistence type="predicted"/>
<evidence type="ECO:0000313" key="4">
    <source>
        <dbReference type="EMBL" id="KAJ6223577.1"/>
    </source>
</evidence>
<dbReference type="Proteomes" id="UP001142055">
    <property type="component" value="Chromosome 1"/>
</dbReference>
<feature type="region of interest" description="Disordered" evidence="2">
    <location>
        <begin position="274"/>
        <end position="296"/>
    </location>
</feature>
<dbReference type="InterPro" id="IPR009003">
    <property type="entry name" value="Peptidase_S1_PA"/>
</dbReference>
<dbReference type="GO" id="GO:0004252">
    <property type="term" value="F:serine-type endopeptidase activity"/>
    <property type="evidence" value="ECO:0007669"/>
    <property type="project" value="InterPro"/>
</dbReference>
<dbReference type="Pfam" id="PF00089">
    <property type="entry name" value="Trypsin"/>
    <property type="match status" value="1"/>
</dbReference>
<dbReference type="Gene3D" id="2.40.10.10">
    <property type="entry name" value="Trypsin-like serine proteases"/>
    <property type="match status" value="1"/>
</dbReference>
<dbReference type="InterPro" id="IPR001314">
    <property type="entry name" value="Peptidase_S1A"/>
</dbReference>
<dbReference type="SUPFAM" id="SSF50494">
    <property type="entry name" value="Trypsin-like serine proteases"/>
    <property type="match status" value="1"/>
</dbReference>
<dbReference type="GO" id="GO:0006508">
    <property type="term" value="P:proteolysis"/>
    <property type="evidence" value="ECO:0007669"/>
    <property type="project" value="InterPro"/>
</dbReference>
<feature type="domain" description="Peptidase S1" evidence="3">
    <location>
        <begin position="26"/>
        <end position="269"/>
    </location>
</feature>
<comment type="caution">
    <text evidence="4">The sequence shown here is derived from an EMBL/GenBank/DDBJ whole genome shotgun (WGS) entry which is preliminary data.</text>
</comment>
<dbReference type="EMBL" id="JAPWDV010000001">
    <property type="protein sequence ID" value="KAJ6223577.1"/>
    <property type="molecule type" value="Genomic_DNA"/>
</dbReference>
<dbReference type="PANTHER" id="PTHR24250">
    <property type="entry name" value="CHYMOTRYPSIN-RELATED"/>
    <property type="match status" value="1"/>
</dbReference>
<dbReference type="PROSITE" id="PS50240">
    <property type="entry name" value="TRYPSIN_DOM"/>
    <property type="match status" value="1"/>
</dbReference>
<protein>
    <recommendedName>
        <fullName evidence="3">Peptidase S1 domain-containing protein</fullName>
    </recommendedName>
</protein>
<accession>A0A9Q0MFT3</accession>
<evidence type="ECO:0000256" key="1">
    <source>
        <dbReference type="ARBA" id="ARBA00023157"/>
    </source>
</evidence>
<dbReference type="PRINTS" id="PR00722">
    <property type="entry name" value="CHYMOTRYPSIN"/>
</dbReference>
<reference evidence="4" key="1">
    <citation type="submission" date="2022-12" db="EMBL/GenBank/DDBJ databases">
        <title>Genome assemblies of Blomia tropicalis.</title>
        <authorList>
            <person name="Cui Y."/>
        </authorList>
    </citation>
    <scope>NUCLEOTIDE SEQUENCE</scope>
    <source>
        <tissue evidence="4">Adult mites</tissue>
    </source>
</reference>
<dbReference type="OMA" id="FIAPYMD"/>
<keyword evidence="1" id="KW-1015">Disulfide bond</keyword>
<evidence type="ECO:0000259" key="3">
    <source>
        <dbReference type="PROSITE" id="PS50240"/>
    </source>
</evidence>
<dbReference type="CDD" id="cd00190">
    <property type="entry name" value="Tryp_SPc"/>
    <property type="match status" value="1"/>
</dbReference>
<dbReference type="FunFam" id="2.40.10.10:FF:000068">
    <property type="entry name" value="transmembrane protease serine 2"/>
    <property type="match status" value="1"/>
</dbReference>
<evidence type="ECO:0000313" key="5">
    <source>
        <dbReference type="Proteomes" id="UP001142055"/>
    </source>
</evidence>
<keyword evidence="5" id="KW-1185">Reference proteome</keyword>
<sequence length="296" mass="33519">MSFVTFSHTEDEIVCGARQTDLEPRIVGGNVAPPHAWPWMAYINMLFWYDDQPKNEHYCSAVILNEQWLLTAADCVANTSTATLVIGRATMGTNKVPKDNGKTDGLEIEFARWDVHVNYYYNPENLDNNIALIKLAKPINFTGWEYSIVPICLPNANDVKDTSNCYTTGWGAQGQNRPNSKKLLQVNQLVNEKKQCEKIFPHLNDAQLCAGNTNRTVCLNDRGGPLQCMNKYGFWWLEGIVSFVPHDCTGPGLYSRIEAYVKWINDTIERNKYPKPNPFDPTAPPPHTPPPPYSYF</sequence>
<dbReference type="AlphaFoldDB" id="A0A9Q0MFT3"/>
<name>A0A9Q0MFT3_BLOTA</name>
<dbReference type="PANTHER" id="PTHR24250:SF30">
    <property type="entry name" value="SERINE PROTEASE 38"/>
    <property type="match status" value="1"/>
</dbReference>
<gene>
    <name evidence="4" type="ORF">RDWZM_002122</name>
</gene>
<dbReference type="InterPro" id="IPR001254">
    <property type="entry name" value="Trypsin_dom"/>
</dbReference>
<dbReference type="SMART" id="SM00020">
    <property type="entry name" value="Tryp_SPc"/>
    <property type="match status" value="1"/>
</dbReference>
<organism evidence="4 5">
    <name type="scientific">Blomia tropicalis</name>
    <name type="common">Mite</name>
    <dbReference type="NCBI Taxonomy" id="40697"/>
    <lineage>
        <taxon>Eukaryota</taxon>
        <taxon>Metazoa</taxon>
        <taxon>Ecdysozoa</taxon>
        <taxon>Arthropoda</taxon>
        <taxon>Chelicerata</taxon>
        <taxon>Arachnida</taxon>
        <taxon>Acari</taxon>
        <taxon>Acariformes</taxon>
        <taxon>Sarcoptiformes</taxon>
        <taxon>Astigmata</taxon>
        <taxon>Glycyphagoidea</taxon>
        <taxon>Echimyopodidae</taxon>
        <taxon>Blomia</taxon>
    </lineage>
</organism>
<evidence type="ECO:0000256" key="2">
    <source>
        <dbReference type="SAM" id="MobiDB-lite"/>
    </source>
</evidence>